<dbReference type="InterPro" id="IPR029044">
    <property type="entry name" value="Nucleotide-diphossugar_trans"/>
</dbReference>
<name>A0ABQ1L662_9RHOB</name>
<evidence type="ECO:0000256" key="1">
    <source>
        <dbReference type="ARBA" id="ARBA00001282"/>
    </source>
</evidence>
<dbReference type="CDD" id="cd02516">
    <property type="entry name" value="CDP-ME_synthetase"/>
    <property type="match status" value="1"/>
</dbReference>
<feature type="site" description="Positions MEP for the nucleophilic attack" evidence="7">
    <location>
        <position position="154"/>
    </location>
</feature>
<dbReference type="InterPro" id="IPR018294">
    <property type="entry name" value="ISPD_synthase_CS"/>
</dbReference>
<dbReference type="PANTHER" id="PTHR32125:SF4">
    <property type="entry name" value="2-C-METHYL-D-ERYTHRITOL 4-PHOSPHATE CYTIDYLYLTRANSFERASE, CHLOROPLASTIC"/>
    <property type="match status" value="1"/>
</dbReference>
<evidence type="ECO:0000256" key="5">
    <source>
        <dbReference type="ARBA" id="ARBA00022695"/>
    </source>
</evidence>
<evidence type="ECO:0000313" key="8">
    <source>
        <dbReference type="EMBL" id="GGC18932.1"/>
    </source>
</evidence>
<evidence type="ECO:0000313" key="9">
    <source>
        <dbReference type="Proteomes" id="UP000645462"/>
    </source>
</evidence>
<dbReference type="NCBIfam" id="TIGR00453">
    <property type="entry name" value="ispD"/>
    <property type="match status" value="1"/>
</dbReference>
<keyword evidence="6 7" id="KW-0414">Isoprene biosynthesis</keyword>
<organism evidence="8 9">
    <name type="scientific">Marivita lacus</name>
    <dbReference type="NCBI Taxonomy" id="1323742"/>
    <lineage>
        <taxon>Bacteria</taxon>
        <taxon>Pseudomonadati</taxon>
        <taxon>Pseudomonadota</taxon>
        <taxon>Alphaproteobacteria</taxon>
        <taxon>Rhodobacterales</taxon>
        <taxon>Roseobacteraceae</taxon>
        <taxon>Marivita</taxon>
    </lineage>
</organism>
<protein>
    <recommendedName>
        <fullName evidence="7">2-C-methyl-D-erythritol 4-phosphate cytidylyltransferase</fullName>
        <ecNumber evidence="7">2.7.7.60</ecNumber>
    </recommendedName>
    <alternativeName>
        <fullName evidence="7">4-diphosphocytidyl-2C-methyl-D-erythritol synthase</fullName>
    </alternativeName>
    <alternativeName>
        <fullName evidence="7">MEP cytidylyltransferase</fullName>
        <shortName evidence="7">MCT</shortName>
    </alternativeName>
</protein>
<dbReference type="EC" id="2.7.7.60" evidence="7"/>
<feature type="site" description="Positions MEP for the nucleophilic attack" evidence="7">
    <location>
        <position position="207"/>
    </location>
</feature>
<comment type="caution">
    <text evidence="8">The sequence shown here is derived from an EMBL/GenBank/DDBJ whole genome shotgun (WGS) entry which is preliminary data.</text>
</comment>
<evidence type="ECO:0000256" key="7">
    <source>
        <dbReference type="HAMAP-Rule" id="MF_00108"/>
    </source>
</evidence>
<dbReference type="RefSeq" id="WP_188483824.1">
    <property type="nucleotide sequence ID" value="NZ_BMFC01000015.1"/>
</dbReference>
<dbReference type="Pfam" id="PF01128">
    <property type="entry name" value="IspD"/>
    <property type="match status" value="1"/>
</dbReference>
<keyword evidence="9" id="KW-1185">Reference proteome</keyword>
<dbReference type="PANTHER" id="PTHR32125">
    <property type="entry name" value="2-C-METHYL-D-ERYTHRITOL 4-PHOSPHATE CYTIDYLYLTRANSFERASE, CHLOROPLASTIC"/>
    <property type="match status" value="1"/>
</dbReference>
<dbReference type="InterPro" id="IPR050088">
    <property type="entry name" value="IspD/TarI_cytidylyltransf_bact"/>
</dbReference>
<reference evidence="9" key="1">
    <citation type="journal article" date="2019" name="Int. J. Syst. Evol. Microbiol.">
        <title>The Global Catalogue of Microorganisms (GCM) 10K type strain sequencing project: providing services to taxonomists for standard genome sequencing and annotation.</title>
        <authorList>
            <consortium name="The Broad Institute Genomics Platform"/>
            <consortium name="The Broad Institute Genome Sequencing Center for Infectious Disease"/>
            <person name="Wu L."/>
            <person name="Ma J."/>
        </authorList>
    </citation>
    <scope>NUCLEOTIDE SEQUENCE [LARGE SCALE GENOMIC DNA]</scope>
    <source>
        <strain evidence="9">CGMCC 1.12478</strain>
    </source>
</reference>
<evidence type="ECO:0000256" key="4">
    <source>
        <dbReference type="ARBA" id="ARBA00022679"/>
    </source>
</evidence>
<sequence>MTNAALIVAAGRGSRMMRDMPKQYLMLGGRAVLWHTVQAFLASEQINLLRVVIHPDDRGLYDSAVAGIGDARLRDPVSGGASRAASVRLGLEALQDESPAHVLIHDAARPFCTAGLIAAVLEPLAEVEGAFAALPVVDALWKADGTNAITPVTRDGLWRAQTPQAFRYDAILAAHAKGDADATDDVAIARSAGLTVRVVEGAEENFKITLPRDLERAEQMLLTCQPIVPR</sequence>
<dbReference type="InterPro" id="IPR001228">
    <property type="entry name" value="IspD"/>
</dbReference>
<proteinExistence type="inferred from homology"/>
<keyword evidence="4 7" id="KW-0808">Transferase</keyword>
<dbReference type="Gene3D" id="3.90.550.10">
    <property type="entry name" value="Spore Coat Polysaccharide Biosynthesis Protein SpsA, Chain A"/>
    <property type="match status" value="1"/>
</dbReference>
<dbReference type="HAMAP" id="MF_00108">
    <property type="entry name" value="IspD"/>
    <property type="match status" value="1"/>
</dbReference>
<dbReference type="EMBL" id="BMFC01000015">
    <property type="protein sequence ID" value="GGC18932.1"/>
    <property type="molecule type" value="Genomic_DNA"/>
</dbReference>
<dbReference type="SUPFAM" id="SSF53448">
    <property type="entry name" value="Nucleotide-diphospho-sugar transferases"/>
    <property type="match status" value="1"/>
</dbReference>
<comment type="function">
    <text evidence="7">Catalyzes the formation of 4-diphosphocytidyl-2-C-methyl-D-erythritol from CTP and 2-C-methyl-D-erythritol 4-phosphate (MEP).</text>
</comment>
<dbReference type="PROSITE" id="PS01295">
    <property type="entry name" value="ISPD"/>
    <property type="match status" value="1"/>
</dbReference>
<dbReference type="Proteomes" id="UP000645462">
    <property type="component" value="Unassembled WGS sequence"/>
</dbReference>
<comment type="similarity">
    <text evidence="3 7">Belongs to the IspD/TarI cytidylyltransferase family. IspD subfamily.</text>
</comment>
<feature type="site" description="Transition state stabilizer" evidence="7">
    <location>
        <position position="15"/>
    </location>
</feature>
<feature type="site" description="Transition state stabilizer" evidence="7">
    <location>
        <position position="22"/>
    </location>
</feature>
<accession>A0ABQ1L662</accession>
<dbReference type="InterPro" id="IPR034683">
    <property type="entry name" value="IspD/TarI"/>
</dbReference>
<comment type="pathway">
    <text evidence="2 7">Isoprenoid biosynthesis; isopentenyl diphosphate biosynthesis via DXP pathway; isopentenyl diphosphate from 1-deoxy-D-xylulose 5-phosphate: step 2/6.</text>
</comment>
<keyword evidence="5 7" id="KW-0548">Nucleotidyltransferase</keyword>
<evidence type="ECO:0000256" key="6">
    <source>
        <dbReference type="ARBA" id="ARBA00023229"/>
    </source>
</evidence>
<evidence type="ECO:0000256" key="2">
    <source>
        <dbReference type="ARBA" id="ARBA00004787"/>
    </source>
</evidence>
<comment type="catalytic activity">
    <reaction evidence="1 7">
        <text>2-C-methyl-D-erythritol 4-phosphate + CTP + H(+) = 4-CDP-2-C-methyl-D-erythritol + diphosphate</text>
        <dbReference type="Rhea" id="RHEA:13429"/>
        <dbReference type="ChEBI" id="CHEBI:15378"/>
        <dbReference type="ChEBI" id="CHEBI:33019"/>
        <dbReference type="ChEBI" id="CHEBI:37563"/>
        <dbReference type="ChEBI" id="CHEBI:57823"/>
        <dbReference type="ChEBI" id="CHEBI:58262"/>
        <dbReference type="EC" id="2.7.7.60"/>
    </reaction>
</comment>
<evidence type="ECO:0000256" key="3">
    <source>
        <dbReference type="ARBA" id="ARBA00009789"/>
    </source>
</evidence>
<gene>
    <name evidence="7" type="primary">ispD</name>
    <name evidence="8" type="ORF">GCM10011363_39520</name>
</gene>